<feature type="region of interest" description="Disordered" evidence="13">
    <location>
        <begin position="1317"/>
        <end position="1338"/>
    </location>
</feature>
<evidence type="ECO:0000256" key="2">
    <source>
        <dbReference type="ARBA" id="ARBA00010290"/>
    </source>
</evidence>
<accession>A0A1Q9DLK9</accession>
<dbReference type="SUPFAM" id="SSF52540">
    <property type="entry name" value="P-loop containing nucleoside triphosphate hydrolases"/>
    <property type="match status" value="1"/>
</dbReference>
<reference evidence="15 16" key="1">
    <citation type="submission" date="2016-02" db="EMBL/GenBank/DDBJ databases">
        <title>Genome analysis of coral dinoflagellate symbionts highlights evolutionary adaptations to a symbiotic lifestyle.</title>
        <authorList>
            <person name="Aranda M."/>
            <person name="Li Y."/>
            <person name="Liew Y.J."/>
            <person name="Baumgarten S."/>
            <person name="Simakov O."/>
            <person name="Wilson M."/>
            <person name="Piel J."/>
            <person name="Ashoor H."/>
            <person name="Bougouffa S."/>
            <person name="Bajic V.B."/>
            <person name="Ryu T."/>
            <person name="Ravasi T."/>
            <person name="Bayer T."/>
            <person name="Micklem G."/>
            <person name="Kim H."/>
            <person name="Bhak J."/>
            <person name="Lajeunesse T.C."/>
            <person name="Voolstra C.R."/>
        </authorList>
    </citation>
    <scope>NUCLEOTIDE SEQUENCE [LARGE SCALE GENOMIC DNA]</scope>
    <source>
        <strain evidence="15 16">CCMP2467</strain>
    </source>
</reference>
<dbReference type="SUPFAM" id="SSF81324">
    <property type="entry name" value="Voltage-gated potassium channels"/>
    <property type="match status" value="1"/>
</dbReference>
<dbReference type="GO" id="GO:0015031">
    <property type="term" value="P:protein transport"/>
    <property type="evidence" value="ECO:0007669"/>
    <property type="project" value="UniProtKB-KW"/>
</dbReference>
<evidence type="ECO:0000256" key="14">
    <source>
        <dbReference type="SAM" id="Phobius"/>
    </source>
</evidence>
<dbReference type="GO" id="GO:0016192">
    <property type="term" value="P:vesicle-mediated transport"/>
    <property type="evidence" value="ECO:0007669"/>
    <property type="project" value="UniProtKB-KW"/>
</dbReference>
<dbReference type="FunFam" id="3.40.50.300:FF:003500">
    <property type="entry name" value="ADP-ribosylation factor 1"/>
    <property type="match status" value="1"/>
</dbReference>
<evidence type="ECO:0000256" key="8">
    <source>
        <dbReference type="ARBA" id="ARBA00023034"/>
    </source>
</evidence>
<feature type="region of interest" description="Disordered" evidence="13">
    <location>
        <begin position="1096"/>
        <end position="1144"/>
    </location>
</feature>
<feature type="compositionally biased region" description="Polar residues" evidence="13">
    <location>
        <begin position="1462"/>
        <end position="1472"/>
    </location>
</feature>
<comment type="similarity">
    <text evidence="2">Belongs to the small GTPase superfamily. Arf family.</text>
</comment>
<evidence type="ECO:0000313" key="15">
    <source>
        <dbReference type="EMBL" id="OLP96048.1"/>
    </source>
</evidence>
<keyword evidence="8" id="KW-0333">Golgi apparatus</keyword>
<keyword evidence="14" id="KW-1133">Transmembrane helix</keyword>
<dbReference type="Pfam" id="PF00025">
    <property type="entry name" value="Arf"/>
    <property type="match status" value="1"/>
</dbReference>
<dbReference type="NCBIfam" id="TIGR00231">
    <property type="entry name" value="small_GTP"/>
    <property type="match status" value="1"/>
</dbReference>
<dbReference type="GO" id="GO:0003924">
    <property type="term" value="F:GTPase activity"/>
    <property type="evidence" value="ECO:0007669"/>
    <property type="project" value="InterPro"/>
</dbReference>
<keyword evidence="12" id="KW-0460">Magnesium</keyword>
<dbReference type="SMART" id="SM00175">
    <property type="entry name" value="RAB"/>
    <property type="match status" value="1"/>
</dbReference>
<keyword evidence="3" id="KW-0813">Transport</keyword>
<comment type="subcellular location">
    <subcellularLocation>
        <location evidence="1">Golgi apparatus</location>
    </subcellularLocation>
</comment>
<dbReference type="InterPro" id="IPR027417">
    <property type="entry name" value="P-loop_NTPase"/>
</dbReference>
<feature type="binding site" evidence="12">
    <location>
        <position position="80"/>
    </location>
    <ligand>
        <name>Mg(2+)</name>
        <dbReference type="ChEBI" id="CHEBI:18420"/>
    </ligand>
</feature>
<dbReference type="OrthoDB" id="440558at2759"/>
<dbReference type="GO" id="GO:0046872">
    <property type="term" value="F:metal ion binding"/>
    <property type="evidence" value="ECO:0007669"/>
    <property type="project" value="UniProtKB-KW"/>
</dbReference>
<feature type="binding site" evidence="11">
    <location>
        <begin position="163"/>
        <end position="166"/>
    </location>
    <ligand>
        <name>GTP</name>
        <dbReference type="ChEBI" id="CHEBI:37565"/>
    </ligand>
</feature>
<evidence type="ECO:0000256" key="13">
    <source>
        <dbReference type="SAM" id="MobiDB-lite"/>
    </source>
</evidence>
<evidence type="ECO:0000256" key="7">
    <source>
        <dbReference type="ARBA" id="ARBA00022927"/>
    </source>
</evidence>
<dbReference type="GO" id="GO:0005794">
    <property type="term" value="C:Golgi apparatus"/>
    <property type="evidence" value="ECO:0007669"/>
    <property type="project" value="UniProtKB-SubCell"/>
</dbReference>
<evidence type="ECO:0000256" key="1">
    <source>
        <dbReference type="ARBA" id="ARBA00004555"/>
    </source>
</evidence>
<name>A0A1Q9DLK9_SYMMI</name>
<dbReference type="SMART" id="SM00177">
    <property type="entry name" value="ARF"/>
    <property type="match status" value="1"/>
</dbReference>
<evidence type="ECO:0000256" key="12">
    <source>
        <dbReference type="PIRSR" id="PIRSR606689-2"/>
    </source>
</evidence>
<dbReference type="PROSITE" id="PS51450">
    <property type="entry name" value="LRR"/>
    <property type="match status" value="1"/>
</dbReference>
<dbReference type="InterPro" id="IPR001611">
    <property type="entry name" value="Leu-rich_rpt"/>
</dbReference>
<dbReference type="SUPFAM" id="SSF52047">
    <property type="entry name" value="RNI-like"/>
    <property type="match status" value="1"/>
</dbReference>
<evidence type="ECO:0000256" key="6">
    <source>
        <dbReference type="ARBA" id="ARBA00022892"/>
    </source>
</evidence>
<dbReference type="SMART" id="SM00178">
    <property type="entry name" value="SAR"/>
    <property type="match status" value="1"/>
</dbReference>
<dbReference type="Proteomes" id="UP000186817">
    <property type="component" value="Unassembled WGS sequence"/>
</dbReference>
<keyword evidence="6" id="KW-0931">ER-Golgi transport</keyword>
<keyword evidence="12" id="KW-0479">Metal-binding</keyword>
<dbReference type="EMBL" id="LSRX01000481">
    <property type="protein sequence ID" value="OLP96048.1"/>
    <property type="molecule type" value="Genomic_DNA"/>
</dbReference>
<protein>
    <submittedName>
        <fullName evidence="15">ADP-ribosylation factor 1</fullName>
    </submittedName>
</protein>
<evidence type="ECO:0000313" key="16">
    <source>
        <dbReference type="Proteomes" id="UP000186817"/>
    </source>
</evidence>
<evidence type="ECO:0000256" key="5">
    <source>
        <dbReference type="ARBA" id="ARBA00022741"/>
    </source>
</evidence>
<evidence type="ECO:0000256" key="10">
    <source>
        <dbReference type="ARBA" id="ARBA00023288"/>
    </source>
</evidence>
<dbReference type="Gene3D" id="3.40.50.300">
    <property type="entry name" value="P-loop containing nucleotide triphosphate hydrolases"/>
    <property type="match status" value="1"/>
</dbReference>
<dbReference type="PROSITE" id="PS51417">
    <property type="entry name" value="ARF"/>
    <property type="match status" value="1"/>
</dbReference>
<gene>
    <name evidence="15" type="primary">ARF1</name>
    <name evidence="15" type="ORF">AK812_SmicGene21720</name>
</gene>
<dbReference type="InterPro" id="IPR005225">
    <property type="entry name" value="Small_GTP-bd"/>
</dbReference>
<evidence type="ECO:0000256" key="11">
    <source>
        <dbReference type="PIRSR" id="PIRSR606689-1"/>
    </source>
</evidence>
<sequence>MWSSADAVGFRTTTPRALVRCAFWIKLDKAVVHPGPPHSSVLCSSAVVEMGLLFSKVWTRMLGSKEMRILMLGLDAAGKTTILYRLKLSEVVTTYKNISLTIWDVGGQDKIRRLWRHYYQGTDGLIFVVDSSDRDRINDARDELQHMLGEPEMEKAALLVLANKQDLPNAMSASDVMHALELQKMQHRKWFIQATSAPTGDGLYEGLDWLSRALCSKPSGNEFCKASGKPGDLRWRRFYSEGPSMAQPGEESAQPETSLASVSPFSSFDELDTSLDVDYSRLETEAMRSQTMSSMGMVLEDKLEAFKGYLIFSEESFFVALGTLCFVTRVVSPGIAGNFFLQEVEDFVNVSINEFNISWLFTGKGVLDLASCLRHDVICNSHVVEAVPHSRGLLRVALPSDRDAGPGGIVMRTVPVSQQIIAVLLSLLGTVVVSATVLYAFENPDTDMEERTFEDALIYMVNIFAGRDPPWYPLNPQAKIASVVATTSGIIFIPFLVARSVELFMKSDDQAAVSAVGTVLAPGGSDVSSWAEVLECLDVVEQQGFLEKEEMRQLRLMCLDRDDRLAILHTCYSKRAKEKRNLKLYAYFRGESAATCVQFSTGLTLSRAHLGRTALQSPSLGWTAVTSENAPSLAETARQRFHEGVNCRSRSRDLSPVDELKVMAWRPRAAAKHGTIGVPEGRHEKRCHPPSQRRGLRSQRLAKEETSLACLLGSRIFGACRGEAIPLLELSDARSTTCVNDMPRGRRGRKRASPRVSISQKGADAFKHACFRLGRQPTCDVLADLRDNGALVLDVQLCRDLEPCLIFLREAPMGIYQVVIYDGFWFFGQDDNYRVKLQAAAQRMPQGILQDQVQLLRLMRALAAFCNLRGRGLAVLELTGLPLGRSAHHNVTVPLCHCLAAAPALQRLHLAGCALQDRGLAQILPYFGTRLPKLSHLSLAQNHLRDLRLLARLLHVRAQAQQKQQVVPLSVLDLSGNPLLGAIRNSHETSLRLWRRDQRVPLTRENLLRVLCQALRSGLLIKTVRLRSMCLRRDDLRPLLQLLRRELAHEYDGYNRRFPLAELSLEDNDLGEQFPAAIANALRELSPVVGVRWPRPGQSQGLMPERPPASTRQGHAAARVLRKPESLPDLHTTGNDMPERDALSEGDIEDNDVFSLNLRSRRETMLRFREELKILSTILGTRERGARGRDSEVDAQHELHGEWQTASEPVTFATRDFGPTCQRLANMVSLSESEESDRSGIAVGAIPDMGLACGFGPPVPPGSSYTSEGSEPSDPQRHAKMQVLRNVISEGRQSDIPTDQMMRFALDLVSSDTSLNALPEPVNRGAGELSSRKQPGGNLPSYLHGPVSSSPLKVVVDVRVENAASTRTHCYPVMNQIMSPSMSVEKVVGVALANAAANQQGQLRGTASMVPAPAGAPMPSRTCSDVVGRGRVSLCKTSLPKCRELGPGRPALPSSKLRDSPDSTVAQGHSQSKLVSKKRIIAEDAPQAKVATTALGVRSASPSPFRARPSGYDCKRRAVASAVWAAKLGAENAIRLVSTRLPQSAVAKQQSS</sequence>
<comment type="caution">
    <text evidence="15">The sequence shown here is derived from an EMBL/GenBank/DDBJ whole genome shotgun (WGS) entry which is preliminary data.</text>
</comment>
<keyword evidence="16" id="KW-1185">Reference proteome</keyword>
<organism evidence="15 16">
    <name type="scientific">Symbiodinium microadriaticum</name>
    <name type="common">Dinoflagellate</name>
    <name type="synonym">Zooxanthella microadriatica</name>
    <dbReference type="NCBI Taxonomy" id="2951"/>
    <lineage>
        <taxon>Eukaryota</taxon>
        <taxon>Sar</taxon>
        <taxon>Alveolata</taxon>
        <taxon>Dinophyceae</taxon>
        <taxon>Suessiales</taxon>
        <taxon>Symbiodiniaceae</taxon>
        <taxon>Symbiodinium</taxon>
    </lineage>
</organism>
<feature type="binding site" evidence="11">
    <location>
        <position position="107"/>
    </location>
    <ligand>
        <name>GTP</name>
        <dbReference type="ChEBI" id="CHEBI:37565"/>
    </ligand>
</feature>
<feature type="region of interest" description="Disordered" evidence="13">
    <location>
        <begin position="679"/>
        <end position="698"/>
    </location>
</feature>
<feature type="transmembrane region" description="Helical" evidence="14">
    <location>
        <begin position="420"/>
        <end position="441"/>
    </location>
</feature>
<dbReference type="PANTHER" id="PTHR11711">
    <property type="entry name" value="ADP RIBOSYLATION FACTOR-RELATED"/>
    <property type="match status" value="1"/>
</dbReference>
<keyword evidence="14" id="KW-0472">Membrane</keyword>
<proteinExistence type="inferred from homology"/>
<feature type="region of interest" description="Disordered" evidence="13">
    <location>
        <begin position="1445"/>
        <end position="1472"/>
    </location>
</feature>
<keyword evidence="14" id="KW-0812">Transmembrane</keyword>
<evidence type="ECO:0000256" key="3">
    <source>
        <dbReference type="ARBA" id="ARBA00022448"/>
    </source>
</evidence>
<dbReference type="InterPro" id="IPR024156">
    <property type="entry name" value="Small_GTPase_ARF"/>
</dbReference>
<dbReference type="GO" id="GO:0005525">
    <property type="term" value="F:GTP binding"/>
    <property type="evidence" value="ECO:0007669"/>
    <property type="project" value="UniProtKB-KW"/>
</dbReference>
<feature type="transmembrane region" description="Helical" evidence="14">
    <location>
        <begin position="480"/>
        <end position="498"/>
    </location>
</feature>
<keyword evidence="5 11" id="KW-0547">Nucleotide-binding</keyword>
<keyword evidence="9 11" id="KW-0342">GTP-binding</keyword>
<keyword evidence="10" id="KW-0449">Lipoprotein</keyword>
<evidence type="ECO:0000256" key="4">
    <source>
        <dbReference type="ARBA" id="ARBA00022707"/>
    </source>
</evidence>
<keyword evidence="4" id="KW-0519">Myristate</keyword>
<dbReference type="InterPro" id="IPR006689">
    <property type="entry name" value="Small_GTPase_ARF/SAR"/>
</dbReference>
<dbReference type="InterPro" id="IPR032675">
    <property type="entry name" value="LRR_dom_sf"/>
</dbReference>
<feature type="binding site" evidence="11">
    <location>
        <begin position="73"/>
        <end position="80"/>
    </location>
    <ligand>
        <name>GTP</name>
        <dbReference type="ChEBI" id="CHEBI:37565"/>
    </ligand>
</feature>
<keyword evidence="7" id="KW-0653">Protein transport</keyword>
<evidence type="ECO:0000256" key="9">
    <source>
        <dbReference type="ARBA" id="ARBA00023134"/>
    </source>
</evidence>
<dbReference type="Gene3D" id="3.80.10.10">
    <property type="entry name" value="Ribonuclease Inhibitor"/>
    <property type="match status" value="1"/>
</dbReference>
<feature type="region of interest" description="Disordered" evidence="13">
    <location>
        <begin position="1257"/>
        <end position="1276"/>
    </location>
</feature>